<dbReference type="InterPro" id="IPR036508">
    <property type="entry name" value="Chitin-bd_dom_sf"/>
</dbReference>
<dbReference type="InterPro" id="IPR001007">
    <property type="entry name" value="VWF_dom"/>
</dbReference>
<feature type="domain" description="VWFD" evidence="11">
    <location>
        <begin position="838"/>
        <end position="1003"/>
    </location>
</feature>
<name>A0A7M7JMJ8_VARDE</name>
<feature type="disulfide bond" evidence="5">
    <location>
        <begin position="118"/>
        <end position="128"/>
    </location>
</feature>
<dbReference type="EnsemblMetazoa" id="XM_022798271">
    <property type="protein sequence ID" value="XP_022654006"/>
    <property type="gene ID" value="LOC111247407"/>
</dbReference>
<feature type="compositionally biased region" description="Polar residues" evidence="6">
    <location>
        <begin position="2659"/>
        <end position="2671"/>
    </location>
</feature>
<dbReference type="InterPro" id="IPR002919">
    <property type="entry name" value="TIL_dom"/>
</dbReference>
<dbReference type="RefSeq" id="XP_022654006.1">
    <property type="nucleotide sequence ID" value="XM_022798271.1"/>
</dbReference>
<feature type="chain" id="PRO_5029854664" evidence="7">
    <location>
        <begin position="19"/>
        <end position="2726"/>
    </location>
</feature>
<dbReference type="SUPFAM" id="SSF57603">
    <property type="entry name" value="FnI-like domain"/>
    <property type="match status" value="2"/>
</dbReference>
<accession>A0A7M7JMJ8</accession>
<dbReference type="InterPro" id="IPR002557">
    <property type="entry name" value="Chitin-bd_dom"/>
</dbReference>
<protein>
    <submittedName>
        <fullName evidence="12">Uncharacterized protein</fullName>
    </submittedName>
</protein>
<evidence type="ECO:0000313" key="13">
    <source>
        <dbReference type="Proteomes" id="UP000594260"/>
    </source>
</evidence>
<evidence type="ECO:0000259" key="9">
    <source>
        <dbReference type="PROSITE" id="PS50026"/>
    </source>
</evidence>
<evidence type="ECO:0000259" key="8">
    <source>
        <dbReference type="PROSITE" id="PS01225"/>
    </source>
</evidence>
<evidence type="ECO:0000256" key="5">
    <source>
        <dbReference type="PROSITE-ProRule" id="PRU00076"/>
    </source>
</evidence>
<evidence type="ECO:0000256" key="3">
    <source>
        <dbReference type="ARBA" id="ARBA00023180"/>
    </source>
</evidence>
<feature type="domain" description="CTCK" evidence="8">
    <location>
        <begin position="2539"/>
        <end position="2632"/>
    </location>
</feature>
<dbReference type="InterPro" id="IPR050780">
    <property type="entry name" value="Mucin_vWF_Thrombospondin_sf"/>
</dbReference>
<dbReference type="SUPFAM" id="SSF57625">
    <property type="entry name" value="Invertebrate chitin-binding proteins"/>
    <property type="match status" value="2"/>
</dbReference>
<dbReference type="InParanoid" id="A0A7M7JMJ8"/>
<dbReference type="GO" id="GO:0031012">
    <property type="term" value="C:extracellular matrix"/>
    <property type="evidence" value="ECO:0007669"/>
    <property type="project" value="TreeGrafter"/>
</dbReference>
<organism evidence="12 13">
    <name type="scientific">Varroa destructor</name>
    <name type="common">Honeybee mite</name>
    <dbReference type="NCBI Taxonomy" id="109461"/>
    <lineage>
        <taxon>Eukaryota</taxon>
        <taxon>Metazoa</taxon>
        <taxon>Ecdysozoa</taxon>
        <taxon>Arthropoda</taxon>
        <taxon>Chelicerata</taxon>
        <taxon>Arachnida</taxon>
        <taxon>Acari</taxon>
        <taxon>Parasitiformes</taxon>
        <taxon>Mesostigmata</taxon>
        <taxon>Gamasina</taxon>
        <taxon>Dermanyssoidea</taxon>
        <taxon>Varroidae</taxon>
        <taxon>Varroa</taxon>
    </lineage>
</organism>
<evidence type="ECO:0000313" key="12">
    <source>
        <dbReference type="EnsemblMetazoa" id="XP_022654006"/>
    </source>
</evidence>
<dbReference type="OMA" id="CYENGHT"/>
<dbReference type="PANTHER" id="PTHR11339:SF386">
    <property type="entry name" value="HEMOLECTIN, ISOFORM A"/>
    <property type="match status" value="1"/>
</dbReference>
<dbReference type="GeneID" id="111247407"/>
<feature type="domain" description="EGF-like" evidence="9">
    <location>
        <begin position="115"/>
        <end position="146"/>
    </location>
</feature>
<evidence type="ECO:0000256" key="7">
    <source>
        <dbReference type="SAM" id="SignalP"/>
    </source>
</evidence>
<sequence length="2726" mass="301187">MHQALVLRLACMAWLVQAVWTNDHGLSWDDLEDAEEDVLDEVPILGRSSVQIEICPIPAAPKRSRVKCRKSHGKRMCKASCLKGFKLPDGNVTQIISCNEDDGIYTPREAFVDCEAYCHEPCENGGKCIGNNECVCKATFRGQRCEYAVSLCDGHFSEFLGTWRCSHQRNGTICSLSCPDPFYFEFESPHTHRCSIEGIWTPSRVPTCVADDPELELIPGEVTRDEMEQARGTKKDGNDHDHYEIYETIYVDEPEKESNAVVVEAQDASSNIIRRKKCPTGEERVKCVPSCEATCDRPDISCPPTPEDECVEGCVCPQNYVRHGENCVPRKACPCYHEGFIFENGRYIVQDCNTCTCKDGEWACTREVCDSECAVLVNSFYVTFDGKGYYTGAGSCAFVLMQITDGPQIIQDRSSCPEDATEVCVGDVVINLNDLSIRVTSDLRVLKDHRELRHLPIMLPHQITLSRPTHEFIQVDVKYISILTNGKSQISIKASPTFFNKTVGLCGTFNHQRADDFTTPNNDITTSSGAIAESWLVEMEGCKFTPVTSCPSNGTFYFERLAICQKLYRDESIFQGCNDKVAPEEYYSLCLNVLCSCSSETPECLCPVISYYAQLCANKGVITDWQSQLPQCTSLCHQGMQYQYCQSGCHASCAHRSHFGPNCTQGACVEGCACPAGQTFSTTGTCIPYDSCMCYFDNREYPDGFRQSRTHQNCECRKGFWHCEASTDECDNCTVDAVEMKCPDPEEVFSQCVTSCEPTCKNLKVKRDECDNGVCHPGCTCANGYVRDERTRKCIRRSECPCIHGGLQYNEGESVHRECNKCTCVDGTWKCADAPCPGQCDVWGDTHVKTFDGEMLDFDGQCDYVIVRADSESLNSGWFQVILRNFRCATPSAHCRKSVVVQYENHSATLIRNTWHLSREAPLSPQHVGLFTKMILPNQLTVYWDGNTRLYVIAGIQWKERLLGLCGNYNGDDTDELQVSSGGPQVHSVQTFVKDWQLHKHCKLPAARDLQCRNESKKLEAQSQCAVLKGPLFEDCHNDVDVEPYLERCLADACSCHDLGNCECVCTAIAAYAHRCAQRGVPVRWRHQDLCPMQCDEDCERYTPCVPDACANSQTCQMAIEQGVQMDCHEPVCVEGCALPKCKAGYIRLNASTHECVPSSQCGGGHVSGLVNVEPVFCRVADGKGNGQVYREGDRMPSNDSCVSCFCMRGATRCIGQPCTQSLININCFDGWSDWRSDNSPPDAFGRDLEYLVYHKCPRESIVDLECRRIHDHEMWNPYTMGVSCDKSRGLECEPHDLQPCDDWEIRVQCSCPVDPSEVVSIDVPPASISDAQTCLNGQQWSTCGIDCSQTCHNYRKNLMLQGHCLDKECIPGCREECPQGQVLFGPNNCVPIDHCPCVLPSGEIVPPGEVRVKDECHECQCLRNEMICQELSKCEQQREGTVLTETKVLPPEMTEGCWTQWISTDNADAAGDFEKLRLLIGQGLVCERPTAIQCQTKESHLSPGGIDWTATGQTLTCDVNSGLSCFHTANPGDGCFDYQVKFYCPCDEVEGITYDNRVSTPPSAVVVEFLCPEANGLFPDPVNCDHFYHCSNNIPFHKPCAPGTLFHPVLKICDHHGNVQCGQGEVLVPIFKCTVPNGLFRDPSNCHWFYQCVNGVAYHKLCPVGLSFNIHTGNCDYTLFCEQEPNAVMPDRDPDVTPPPLPLMTITEPPRPVMILACPEVGANMISMCPVCEVGLLCDGQGFCVPPERCSCVRDGKIFPVGGRVEVSSCQQCSCQLGGHSICSPIVCPPCQNNRPGIVDNTCRCVCVETEAEYFACQYKCGNGQCLDASRVCDGIVDCDTDEMQCHGQMELEPSPSSSYDLVLDPATCELIGNHLKTFDGQEFSYDYCRNVFAKDVANGLFSIVVSRECSSIKHCEAQLFFKSGEQEVQIFPQSQVVIVNGQPFNAAQLASAEPFGGTIKVLLIGDVIELTFRGNEVRLVLTSSSMKAIVSPRFSKQLMGLCGLFNYNEKDDMTNPAGMVIDNVKQFADAWTLPPSPGALCVSHTCKPEVTLEAMDICRRLSSPPFSACVEMKNAFKDCLAATCHCLQLGGAVNNCTCNAYTAFQTACVNSHGHQIINQMAGWRQRHSCAPKCPPDQEYHDCGPQCVVTCQNFFETGQLTCVSNDTGTCISGCFCPVGLVIDYTTNSCIEPESCADKVCVGYGDPQMKTFDGWSFSLGKAGEFNIASDHDGLFTVHGVIGSCAKRMVCVVGLDVKYNGHLIRVRRNELTEIDGHVFSEEMLPWKSPDSTLSVFSLQSGSYGTTVISLSRLGVRVHYSNEDAGFSIHVPSKKFFDKMEGLCGNCNNDPNDDMKLKDGETTDDIYGFICSWGRFESEQNRRECIMEFDGGEVPLLMPAAVAEACEQMFNGPTIFAGCHALVSYEPYAQQCMKEASSLSVVNESYMSAVCNSALEYSRRCCEHGIALQWWTNIGCNTTCPGDLIYSPCVDACPQGCDEISEYDECRRIRMDGCVCPPNHIRDGIRCIPKTHICTTPAEDCRPASMTNSISVFEYFDLVHGRCANQAPVTEAAVCSGTCHSTSAFKREDDIESACGCCVPVKWAPILVELACNDGATIHREFRRPTACNCQPCGSLGMRNSNTRAIKFTSDEESPKAPAEQVSSSHVVTSTDPGTKITHPIDDPKLALVPTEDAVGLNKPQDTPPTTVNKIKNSDQEDAQSLQIPDAQ</sequence>
<dbReference type="GO" id="GO:0005615">
    <property type="term" value="C:extracellular space"/>
    <property type="evidence" value="ECO:0007669"/>
    <property type="project" value="TreeGrafter"/>
</dbReference>
<dbReference type="Gene3D" id="2.170.140.10">
    <property type="entry name" value="Chitin binding domain"/>
    <property type="match status" value="2"/>
</dbReference>
<feature type="region of interest" description="Disordered" evidence="6">
    <location>
        <begin position="2647"/>
        <end position="2726"/>
    </location>
</feature>
<feature type="disulfide bond" evidence="5">
    <location>
        <begin position="136"/>
        <end position="145"/>
    </location>
</feature>
<dbReference type="Gene3D" id="2.10.25.10">
    <property type="entry name" value="Laminin"/>
    <property type="match status" value="7"/>
</dbReference>
<dbReference type="SMART" id="SM00215">
    <property type="entry name" value="VWC_out"/>
    <property type="match status" value="2"/>
</dbReference>
<proteinExistence type="predicted"/>
<dbReference type="OrthoDB" id="6502359at2759"/>
<dbReference type="SMART" id="SM00041">
    <property type="entry name" value="CT"/>
    <property type="match status" value="1"/>
</dbReference>
<dbReference type="InterPro" id="IPR000742">
    <property type="entry name" value="EGF"/>
</dbReference>
<reference evidence="12" key="1">
    <citation type="submission" date="2021-01" db="UniProtKB">
        <authorList>
            <consortium name="EnsemblMetazoa"/>
        </authorList>
    </citation>
    <scope>IDENTIFICATION</scope>
</reference>
<dbReference type="PROSITE" id="PS01185">
    <property type="entry name" value="CTCK_1"/>
    <property type="match status" value="1"/>
</dbReference>
<feature type="domain" description="Chitin-binding type-2" evidence="10">
    <location>
        <begin position="1631"/>
        <end position="1684"/>
    </location>
</feature>
<comment type="caution">
    <text evidence="5">Lacks conserved residue(s) required for the propagation of feature annotation.</text>
</comment>
<dbReference type="InterPro" id="IPR002172">
    <property type="entry name" value="LDrepeatLR_classA_rpt"/>
</dbReference>
<feature type="domain" description="VWFD" evidence="11">
    <location>
        <begin position="371"/>
        <end position="543"/>
    </location>
</feature>
<evidence type="ECO:0000259" key="10">
    <source>
        <dbReference type="PROSITE" id="PS50940"/>
    </source>
</evidence>
<dbReference type="SMART" id="SM00181">
    <property type="entry name" value="EGF"/>
    <property type="match status" value="2"/>
</dbReference>
<feature type="compositionally biased region" description="Polar residues" evidence="6">
    <location>
        <begin position="2717"/>
        <end position="2726"/>
    </location>
</feature>
<dbReference type="Pfam" id="PF08742">
    <property type="entry name" value="C8"/>
    <property type="match status" value="3"/>
</dbReference>
<feature type="signal peptide" evidence="7">
    <location>
        <begin position="1"/>
        <end position="18"/>
    </location>
</feature>
<dbReference type="Proteomes" id="UP000594260">
    <property type="component" value="Unplaced"/>
</dbReference>
<dbReference type="SUPFAM" id="SSF57567">
    <property type="entry name" value="Serine protease inhibitors"/>
    <property type="match status" value="6"/>
</dbReference>
<dbReference type="PROSITE" id="PS00022">
    <property type="entry name" value="EGF_1"/>
    <property type="match status" value="1"/>
</dbReference>
<dbReference type="SMART" id="SM00192">
    <property type="entry name" value="LDLa"/>
    <property type="match status" value="1"/>
</dbReference>
<keyword evidence="3" id="KW-0325">Glycoprotein</keyword>
<dbReference type="Pfam" id="PF00094">
    <property type="entry name" value="VWD"/>
    <property type="match status" value="4"/>
</dbReference>
<dbReference type="PROSITE" id="PS50940">
    <property type="entry name" value="CHIT_BIND_II"/>
    <property type="match status" value="2"/>
</dbReference>
<keyword evidence="2 5" id="KW-1015">Disulfide bond</keyword>
<feature type="domain" description="Chitin-binding type-2" evidence="10">
    <location>
        <begin position="1569"/>
        <end position="1624"/>
    </location>
</feature>
<keyword evidence="5" id="KW-0245">EGF-like domain</keyword>
<evidence type="ECO:0000256" key="1">
    <source>
        <dbReference type="ARBA" id="ARBA00022737"/>
    </source>
</evidence>
<dbReference type="PANTHER" id="PTHR11339">
    <property type="entry name" value="EXTRACELLULAR MATRIX GLYCOPROTEIN RELATED"/>
    <property type="match status" value="1"/>
</dbReference>
<feature type="domain" description="VWFD" evidence="11">
    <location>
        <begin position="1868"/>
        <end position="2044"/>
    </location>
</feature>
<dbReference type="SMART" id="SM00494">
    <property type="entry name" value="ChtBD2"/>
    <property type="match status" value="2"/>
</dbReference>
<feature type="disulfide bond" evidence="4">
    <location>
        <begin position="2561"/>
        <end position="2610"/>
    </location>
</feature>
<feature type="domain" description="VWFD" evidence="11">
    <location>
        <begin position="2199"/>
        <end position="2384"/>
    </location>
</feature>
<dbReference type="KEGG" id="vde:111247407"/>
<dbReference type="InterPro" id="IPR014853">
    <property type="entry name" value="VWF/SSPO/ZAN-like_Cys-rich_dom"/>
</dbReference>
<keyword evidence="1" id="KW-0677">Repeat</keyword>
<keyword evidence="13" id="KW-1185">Reference proteome</keyword>
<dbReference type="PROSITE" id="PS01225">
    <property type="entry name" value="CTCK_2"/>
    <property type="match status" value="1"/>
</dbReference>
<evidence type="ECO:0000256" key="2">
    <source>
        <dbReference type="ARBA" id="ARBA00023157"/>
    </source>
</evidence>
<dbReference type="CDD" id="cd00112">
    <property type="entry name" value="LDLa"/>
    <property type="match status" value="1"/>
</dbReference>
<dbReference type="InterPro" id="IPR001846">
    <property type="entry name" value="VWF_type-D"/>
</dbReference>
<keyword evidence="7" id="KW-0732">Signal</keyword>
<dbReference type="PROSITE" id="PS50026">
    <property type="entry name" value="EGF_3"/>
    <property type="match status" value="1"/>
</dbReference>
<evidence type="ECO:0000256" key="4">
    <source>
        <dbReference type="PROSITE-ProRule" id="PRU00039"/>
    </source>
</evidence>
<dbReference type="GO" id="GO:0008061">
    <property type="term" value="F:chitin binding"/>
    <property type="evidence" value="ECO:0007669"/>
    <property type="project" value="InterPro"/>
</dbReference>
<dbReference type="GO" id="GO:0007399">
    <property type="term" value="P:nervous system development"/>
    <property type="evidence" value="ECO:0007669"/>
    <property type="project" value="UniProtKB-ARBA"/>
</dbReference>
<dbReference type="SMART" id="SM00832">
    <property type="entry name" value="C8"/>
    <property type="match status" value="3"/>
</dbReference>
<evidence type="ECO:0000259" key="11">
    <source>
        <dbReference type="PROSITE" id="PS51233"/>
    </source>
</evidence>
<dbReference type="CDD" id="cd19941">
    <property type="entry name" value="TIL"/>
    <property type="match status" value="6"/>
</dbReference>
<dbReference type="InterPro" id="IPR006207">
    <property type="entry name" value="Cys_knot_C"/>
</dbReference>
<dbReference type="PROSITE" id="PS51233">
    <property type="entry name" value="VWFD"/>
    <property type="match status" value="4"/>
</dbReference>
<dbReference type="FunCoup" id="A0A7M7JMJ8">
    <property type="interactions" value="15"/>
</dbReference>
<evidence type="ECO:0000256" key="6">
    <source>
        <dbReference type="SAM" id="MobiDB-lite"/>
    </source>
</evidence>
<dbReference type="Pfam" id="PF01607">
    <property type="entry name" value="CBM_14"/>
    <property type="match status" value="2"/>
</dbReference>
<feature type="compositionally biased region" description="Polar residues" evidence="6">
    <location>
        <begin position="2698"/>
        <end position="2709"/>
    </location>
</feature>
<dbReference type="InterPro" id="IPR036084">
    <property type="entry name" value="Ser_inhib-like_sf"/>
</dbReference>
<dbReference type="Pfam" id="PF01826">
    <property type="entry name" value="TIL"/>
    <property type="match status" value="5"/>
</dbReference>
<dbReference type="SMART" id="SM00216">
    <property type="entry name" value="VWD"/>
    <property type="match status" value="4"/>
</dbReference>